<protein>
    <recommendedName>
        <fullName evidence="4">HNH endonuclease</fullName>
    </recommendedName>
</protein>
<evidence type="ECO:0000256" key="1">
    <source>
        <dbReference type="SAM" id="MobiDB-lite"/>
    </source>
</evidence>
<name>A0A1I0EVE3_9ACTN</name>
<dbReference type="RefSeq" id="WP_091079401.1">
    <property type="nucleotide sequence ID" value="NZ_FOHX01000003.1"/>
</dbReference>
<evidence type="ECO:0000313" key="2">
    <source>
        <dbReference type="EMBL" id="SET48856.1"/>
    </source>
</evidence>
<organism evidence="2 3">
    <name type="scientific">Nonomuraea wenchangensis</name>
    <dbReference type="NCBI Taxonomy" id="568860"/>
    <lineage>
        <taxon>Bacteria</taxon>
        <taxon>Bacillati</taxon>
        <taxon>Actinomycetota</taxon>
        <taxon>Actinomycetes</taxon>
        <taxon>Streptosporangiales</taxon>
        <taxon>Streptosporangiaceae</taxon>
        <taxon>Nonomuraea</taxon>
    </lineage>
</organism>
<dbReference type="Proteomes" id="UP000199361">
    <property type="component" value="Unassembled WGS sequence"/>
</dbReference>
<evidence type="ECO:0000313" key="3">
    <source>
        <dbReference type="Proteomes" id="UP000199361"/>
    </source>
</evidence>
<feature type="compositionally biased region" description="Basic and acidic residues" evidence="1">
    <location>
        <begin position="81"/>
        <end position="102"/>
    </location>
</feature>
<feature type="region of interest" description="Disordered" evidence="1">
    <location>
        <begin position="72"/>
        <end position="102"/>
    </location>
</feature>
<proteinExistence type="predicted"/>
<dbReference type="STRING" id="568860.SAMN05421811_103199"/>
<sequence>MANAQWAGHDRSADLPTDWPEIRAECFRVYGDTCHVCGEPGATDVDHLGDRTDHRIEVLRPIHGLRTAQRCHVYKSSSEGGKAKADKQGRMRRPPERHPGIR</sequence>
<dbReference type="AlphaFoldDB" id="A0A1I0EVE3"/>
<accession>A0A1I0EVE3</accession>
<keyword evidence="3" id="KW-1185">Reference proteome</keyword>
<reference evidence="2 3" key="1">
    <citation type="submission" date="2016-10" db="EMBL/GenBank/DDBJ databases">
        <authorList>
            <person name="de Groot N.N."/>
        </authorList>
    </citation>
    <scope>NUCLEOTIDE SEQUENCE [LARGE SCALE GENOMIC DNA]</scope>
    <source>
        <strain evidence="2 3">CGMCC 4.5598</strain>
    </source>
</reference>
<evidence type="ECO:0008006" key="4">
    <source>
        <dbReference type="Google" id="ProtNLM"/>
    </source>
</evidence>
<dbReference type="OrthoDB" id="3234360at2"/>
<gene>
    <name evidence="2" type="ORF">SAMN05421811_103199</name>
</gene>
<dbReference type="EMBL" id="FOHX01000003">
    <property type="protein sequence ID" value="SET48856.1"/>
    <property type="molecule type" value="Genomic_DNA"/>
</dbReference>